<dbReference type="InterPro" id="IPR055803">
    <property type="entry name" value="DUF7379"/>
</dbReference>
<sequence length="428" mass="47128">MRVSILSDPFGPWPFAVEAAVSNVEPNNKTASDNDASRDLQASSRLTIDAIIAVSEIVESMHHTIATLGLTPQAAEQRQTRGISRLVYRSIRSTTQWVGKQLDKPLAKLGQLIDAQDRSPQRERLVSILNGVLGDHLEARDSPLAIRMQWRQQGEAVDETALAAQLDANQGRMLLMIHGLCMNDHLWQQETHNHGLALAEALGMTPVYLFYNTGRHISDNGQQLNEMLGTLSSQMMVPLQLQIVSHSMGGLVARSAAYYGKKHSADWLASLQKIAFLGTPHHGALLEKGGNLVDTVLPKSPYSAPFARLAKLRSCGITDLRYGHITEHDWSSTDRFQFNLDQRLSVPLTSGVECYAVAAVCSERSSFRTEQIVGDGLVTLNSALGRHRLPKYDLAFPSSGCWIAQPCGHNGLLSSRSVYAQLLQWFNS</sequence>
<organism evidence="2 3">
    <name type="scientific">Ferrimonas marina</name>
    <dbReference type="NCBI Taxonomy" id="299255"/>
    <lineage>
        <taxon>Bacteria</taxon>
        <taxon>Pseudomonadati</taxon>
        <taxon>Pseudomonadota</taxon>
        <taxon>Gammaproteobacteria</taxon>
        <taxon>Alteromonadales</taxon>
        <taxon>Ferrimonadaceae</taxon>
        <taxon>Ferrimonas</taxon>
    </lineage>
</organism>
<evidence type="ECO:0000313" key="2">
    <source>
        <dbReference type="EMBL" id="SHG85395.1"/>
    </source>
</evidence>
<evidence type="ECO:0000259" key="1">
    <source>
        <dbReference type="Pfam" id="PF24096"/>
    </source>
</evidence>
<proteinExistence type="predicted"/>
<dbReference type="EMBL" id="FQXG01000001">
    <property type="protein sequence ID" value="SHG85395.1"/>
    <property type="molecule type" value="Genomic_DNA"/>
</dbReference>
<dbReference type="STRING" id="299255.SAMN02745129_0921"/>
<evidence type="ECO:0000313" key="3">
    <source>
        <dbReference type="Proteomes" id="UP000184268"/>
    </source>
</evidence>
<dbReference type="InterPro" id="IPR029058">
    <property type="entry name" value="AB_hydrolase_fold"/>
</dbReference>
<feature type="domain" description="DUF7379" evidence="1">
    <location>
        <begin position="218"/>
        <end position="292"/>
    </location>
</feature>
<name>A0A1M5N7F1_9GAMM</name>
<reference evidence="2 3" key="1">
    <citation type="submission" date="2016-11" db="EMBL/GenBank/DDBJ databases">
        <authorList>
            <person name="Jaros S."/>
            <person name="Januszkiewicz K."/>
            <person name="Wedrychowicz H."/>
        </authorList>
    </citation>
    <scope>NUCLEOTIDE SEQUENCE [LARGE SCALE GENOMIC DNA]</scope>
    <source>
        <strain evidence="2 3">DSM 16917</strain>
    </source>
</reference>
<keyword evidence="3" id="KW-1185">Reference proteome</keyword>
<gene>
    <name evidence="2" type="ORF">SAMN02745129_0921</name>
</gene>
<dbReference type="Pfam" id="PF24096">
    <property type="entry name" value="DUF7379"/>
    <property type="match status" value="1"/>
</dbReference>
<accession>A0A1M5N7F1</accession>
<dbReference type="Proteomes" id="UP000184268">
    <property type="component" value="Unassembled WGS sequence"/>
</dbReference>
<dbReference type="Gene3D" id="3.40.50.1820">
    <property type="entry name" value="alpha/beta hydrolase"/>
    <property type="match status" value="1"/>
</dbReference>
<dbReference type="SUPFAM" id="SSF53474">
    <property type="entry name" value="alpha/beta-Hydrolases"/>
    <property type="match status" value="1"/>
</dbReference>
<protein>
    <submittedName>
        <fullName evidence="2">Pimeloyl-ACP methyl ester carboxylesterase</fullName>
    </submittedName>
</protein>
<dbReference type="AlphaFoldDB" id="A0A1M5N7F1"/>